<name>A0A1T4R423_9ACTN</name>
<dbReference type="SUPFAM" id="SSF53474">
    <property type="entry name" value="alpha/beta-Hydrolases"/>
    <property type="match status" value="1"/>
</dbReference>
<sequence length="198" mass="20112">MTPFSVVLLHDPLRGPADWGALPADLAEEGIEVVVPEVVVGDTAPYAARYVAGAALEIRRAAPSAPLLLVGEGGAAPLLPGVAAAQRAAHRRVAGYVLADGPLPQPGTPTRAALAAAQLPHVHHTGPPPPPGYDTEPLPVTADWPDAPCGYLLSDPGYAGCARLARLRGWPVVESPSGPGSPAGALLGLAADLLARDR</sequence>
<dbReference type="Proteomes" id="UP000190637">
    <property type="component" value="Unassembled WGS sequence"/>
</dbReference>
<dbReference type="AlphaFoldDB" id="A0A1T4R423"/>
<reference evidence="1 2" key="1">
    <citation type="submission" date="2017-02" db="EMBL/GenBank/DDBJ databases">
        <authorList>
            <person name="Peterson S.W."/>
        </authorList>
    </citation>
    <scope>NUCLEOTIDE SEQUENCE [LARGE SCALE GENOMIC DNA]</scope>
    <source>
        <strain evidence="1 2">DSM 45154</strain>
    </source>
</reference>
<keyword evidence="2" id="KW-1185">Reference proteome</keyword>
<evidence type="ECO:0000313" key="1">
    <source>
        <dbReference type="EMBL" id="SKA10699.1"/>
    </source>
</evidence>
<dbReference type="InterPro" id="IPR029058">
    <property type="entry name" value="AB_hydrolase_fold"/>
</dbReference>
<dbReference type="RefSeq" id="WP_078761823.1">
    <property type="nucleotide sequence ID" value="NZ_FUWS01000006.1"/>
</dbReference>
<dbReference type="EMBL" id="FUWS01000006">
    <property type="protein sequence ID" value="SKA10699.1"/>
    <property type="molecule type" value="Genomic_DNA"/>
</dbReference>
<gene>
    <name evidence="1" type="ORF">SAMN02745673_02507</name>
</gene>
<protein>
    <recommendedName>
        <fullName evidence="3">Alpha/beta hydrolase</fullName>
    </recommendedName>
</protein>
<organism evidence="1 2">
    <name type="scientific">Marinactinospora thermotolerans DSM 45154</name>
    <dbReference type="NCBI Taxonomy" id="1122192"/>
    <lineage>
        <taxon>Bacteria</taxon>
        <taxon>Bacillati</taxon>
        <taxon>Actinomycetota</taxon>
        <taxon>Actinomycetes</taxon>
        <taxon>Streptosporangiales</taxon>
        <taxon>Nocardiopsidaceae</taxon>
        <taxon>Marinactinospora</taxon>
    </lineage>
</organism>
<accession>A0A1T4R423</accession>
<evidence type="ECO:0000313" key="2">
    <source>
        <dbReference type="Proteomes" id="UP000190637"/>
    </source>
</evidence>
<evidence type="ECO:0008006" key="3">
    <source>
        <dbReference type="Google" id="ProtNLM"/>
    </source>
</evidence>
<proteinExistence type="predicted"/>
<dbReference type="STRING" id="1122192.SAMN02745673_02507"/>